<reference evidence="3" key="2">
    <citation type="submission" date="2025-09" db="UniProtKB">
        <authorList>
            <consortium name="Ensembl"/>
        </authorList>
    </citation>
    <scope>IDENTIFICATION</scope>
</reference>
<evidence type="ECO:0000313" key="3">
    <source>
        <dbReference type="Ensembl" id="ENSPSTP00000009960.1"/>
    </source>
</evidence>
<dbReference type="Proteomes" id="UP000694428">
    <property type="component" value="Unplaced"/>
</dbReference>
<keyword evidence="1" id="KW-0812">Transmembrane</keyword>
<evidence type="ECO:0000256" key="2">
    <source>
        <dbReference type="SAM" id="SignalP"/>
    </source>
</evidence>
<evidence type="ECO:0000313" key="4">
    <source>
        <dbReference type="Proteomes" id="UP000694428"/>
    </source>
</evidence>
<sequence>MQSARLRVLLPLLGCLLSAASSTRPECSIMLEIEEERSQCLAEITEDNQTSGMGATSSISDPQAHIPGLTSALSVPFLFPLVAAGCWLGLLWLMLSSYVRRERCTVPPAKCLSSLMMITHGRGVNLSHLRLFNQSQSRLFLNWNQVWYLYSTQDDQGRRVKSTVPALLSILPLFLHLSSCGAVPPLRRRHDTARIGQVVFQNRRDAAGYDCEDGGCCMRLCC</sequence>
<proteinExistence type="predicted"/>
<evidence type="ECO:0000256" key="1">
    <source>
        <dbReference type="SAM" id="Phobius"/>
    </source>
</evidence>
<feature type="chain" id="PRO_5034475278" evidence="2">
    <location>
        <begin position="23"/>
        <end position="222"/>
    </location>
</feature>
<name>A0A8C9F5U9_PAVCR</name>
<reference evidence="3" key="1">
    <citation type="submission" date="2025-08" db="UniProtKB">
        <authorList>
            <consortium name="Ensembl"/>
        </authorList>
    </citation>
    <scope>IDENTIFICATION</scope>
</reference>
<keyword evidence="1" id="KW-1133">Transmembrane helix</keyword>
<feature type="signal peptide" evidence="2">
    <location>
        <begin position="1"/>
        <end position="22"/>
    </location>
</feature>
<keyword evidence="2" id="KW-0732">Signal</keyword>
<protein>
    <submittedName>
        <fullName evidence="3">Uncharacterized protein</fullName>
    </submittedName>
</protein>
<keyword evidence="1" id="KW-0472">Membrane</keyword>
<organism evidence="3 4">
    <name type="scientific">Pavo cristatus</name>
    <name type="common">Indian peafowl</name>
    <name type="synonym">Blue peafowl</name>
    <dbReference type="NCBI Taxonomy" id="9049"/>
    <lineage>
        <taxon>Eukaryota</taxon>
        <taxon>Metazoa</taxon>
        <taxon>Chordata</taxon>
        <taxon>Craniata</taxon>
        <taxon>Vertebrata</taxon>
        <taxon>Euteleostomi</taxon>
        <taxon>Archelosauria</taxon>
        <taxon>Archosauria</taxon>
        <taxon>Dinosauria</taxon>
        <taxon>Saurischia</taxon>
        <taxon>Theropoda</taxon>
        <taxon>Coelurosauria</taxon>
        <taxon>Aves</taxon>
        <taxon>Neognathae</taxon>
        <taxon>Galloanserae</taxon>
        <taxon>Galliformes</taxon>
        <taxon>Phasianidae</taxon>
        <taxon>Phasianinae</taxon>
        <taxon>Pavo</taxon>
    </lineage>
</organism>
<accession>A0A8C9F5U9</accession>
<dbReference type="AlphaFoldDB" id="A0A8C9F5U9"/>
<feature type="transmembrane region" description="Helical" evidence="1">
    <location>
        <begin position="77"/>
        <end position="95"/>
    </location>
</feature>
<dbReference type="Ensembl" id="ENSPSTT00000010459.1">
    <property type="protein sequence ID" value="ENSPSTP00000009960.1"/>
    <property type="gene ID" value="ENSPSTG00000007041.1"/>
</dbReference>
<keyword evidence="4" id="KW-1185">Reference proteome</keyword>